<feature type="domain" description="YCII-related" evidence="1">
    <location>
        <begin position="4"/>
        <end position="116"/>
    </location>
</feature>
<sequence length="144" mass="15588">MPKFALFVRATPASESDTLPPNLAAELEEMAAFNSTMADAGVLLVADGFLPSSRGARVHFSSTPHAEPTVTHGPFEVSSLVSGYWIIEVKDLEEAVAWATKVPFRTDDAVVEVRRVAGAEDFGELMTEEVRKVEEGLRVRIGGK</sequence>
<evidence type="ECO:0000313" key="3">
    <source>
        <dbReference type="Proteomes" id="UP001275084"/>
    </source>
</evidence>
<evidence type="ECO:0000313" key="2">
    <source>
        <dbReference type="EMBL" id="KAK3364634.1"/>
    </source>
</evidence>
<dbReference type="AlphaFoldDB" id="A0AAJ0HXY7"/>
<dbReference type="Proteomes" id="UP001275084">
    <property type="component" value="Unassembled WGS sequence"/>
</dbReference>
<reference evidence="2" key="2">
    <citation type="submission" date="2023-06" db="EMBL/GenBank/DDBJ databases">
        <authorList>
            <consortium name="Lawrence Berkeley National Laboratory"/>
            <person name="Haridas S."/>
            <person name="Hensen N."/>
            <person name="Bonometti L."/>
            <person name="Westerberg I."/>
            <person name="Brannstrom I.O."/>
            <person name="Guillou S."/>
            <person name="Cros-Aarteil S."/>
            <person name="Calhoun S."/>
            <person name="Kuo A."/>
            <person name="Mondo S."/>
            <person name="Pangilinan J."/>
            <person name="Riley R."/>
            <person name="Labutti K."/>
            <person name="Andreopoulos B."/>
            <person name="Lipzen A."/>
            <person name="Chen C."/>
            <person name="Yanf M."/>
            <person name="Daum C."/>
            <person name="Ng V."/>
            <person name="Clum A."/>
            <person name="Steindorff A."/>
            <person name="Ohm R."/>
            <person name="Martin F."/>
            <person name="Silar P."/>
            <person name="Natvig D."/>
            <person name="Lalanne C."/>
            <person name="Gautier V."/>
            <person name="Ament-Velasquez S.L."/>
            <person name="Kruys A."/>
            <person name="Hutchinson M.I."/>
            <person name="Powell A.J."/>
            <person name="Barry K."/>
            <person name="Miller A.N."/>
            <person name="Grigoriev I.V."/>
            <person name="Debuchy R."/>
            <person name="Gladieux P."/>
            <person name="Thoren M.H."/>
            <person name="Johannesson H."/>
        </authorList>
    </citation>
    <scope>NUCLEOTIDE SEQUENCE</scope>
    <source>
        <strain evidence="2">CBS 955.72</strain>
    </source>
</reference>
<evidence type="ECO:0000259" key="1">
    <source>
        <dbReference type="Pfam" id="PF03795"/>
    </source>
</evidence>
<organism evidence="2 3">
    <name type="scientific">Lasiosphaeria hispida</name>
    <dbReference type="NCBI Taxonomy" id="260671"/>
    <lineage>
        <taxon>Eukaryota</taxon>
        <taxon>Fungi</taxon>
        <taxon>Dikarya</taxon>
        <taxon>Ascomycota</taxon>
        <taxon>Pezizomycotina</taxon>
        <taxon>Sordariomycetes</taxon>
        <taxon>Sordariomycetidae</taxon>
        <taxon>Sordariales</taxon>
        <taxon>Lasiosphaeriaceae</taxon>
        <taxon>Lasiosphaeria</taxon>
    </lineage>
</organism>
<proteinExistence type="predicted"/>
<comment type="caution">
    <text evidence="2">The sequence shown here is derived from an EMBL/GenBank/DDBJ whole genome shotgun (WGS) entry which is preliminary data.</text>
</comment>
<dbReference type="PANTHER" id="PTHR35174">
    <property type="entry name" value="BLL7171 PROTEIN-RELATED"/>
    <property type="match status" value="1"/>
</dbReference>
<keyword evidence="3" id="KW-1185">Reference proteome</keyword>
<protein>
    <recommendedName>
        <fullName evidence="1">YCII-related domain-containing protein</fullName>
    </recommendedName>
</protein>
<dbReference type="Gene3D" id="3.30.70.1060">
    <property type="entry name" value="Dimeric alpha+beta barrel"/>
    <property type="match status" value="1"/>
</dbReference>
<name>A0AAJ0HXY7_9PEZI</name>
<dbReference type="PANTHER" id="PTHR35174:SF4">
    <property type="entry name" value="BLL7163 PROTEIN"/>
    <property type="match status" value="1"/>
</dbReference>
<reference evidence="2" key="1">
    <citation type="journal article" date="2023" name="Mol. Phylogenet. Evol.">
        <title>Genome-scale phylogeny and comparative genomics of the fungal order Sordariales.</title>
        <authorList>
            <person name="Hensen N."/>
            <person name="Bonometti L."/>
            <person name="Westerberg I."/>
            <person name="Brannstrom I.O."/>
            <person name="Guillou S."/>
            <person name="Cros-Aarteil S."/>
            <person name="Calhoun S."/>
            <person name="Haridas S."/>
            <person name="Kuo A."/>
            <person name="Mondo S."/>
            <person name="Pangilinan J."/>
            <person name="Riley R."/>
            <person name="LaButti K."/>
            <person name="Andreopoulos B."/>
            <person name="Lipzen A."/>
            <person name="Chen C."/>
            <person name="Yan M."/>
            <person name="Daum C."/>
            <person name="Ng V."/>
            <person name="Clum A."/>
            <person name="Steindorff A."/>
            <person name="Ohm R.A."/>
            <person name="Martin F."/>
            <person name="Silar P."/>
            <person name="Natvig D.O."/>
            <person name="Lalanne C."/>
            <person name="Gautier V."/>
            <person name="Ament-Velasquez S.L."/>
            <person name="Kruys A."/>
            <person name="Hutchinson M.I."/>
            <person name="Powell A.J."/>
            <person name="Barry K."/>
            <person name="Miller A.N."/>
            <person name="Grigoriev I.V."/>
            <person name="Debuchy R."/>
            <person name="Gladieux P."/>
            <person name="Hiltunen Thoren M."/>
            <person name="Johannesson H."/>
        </authorList>
    </citation>
    <scope>NUCLEOTIDE SEQUENCE</scope>
    <source>
        <strain evidence="2">CBS 955.72</strain>
    </source>
</reference>
<accession>A0AAJ0HXY7</accession>
<dbReference type="SUPFAM" id="SSF54909">
    <property type="entry name" value="Dimeric alpha+beta barrel"/>
    <property type="match status" value="1"/>
</dbReference>
<gene>
    <name evidence="2" type="ORF">B0T25DRAFT_70133</name>
</gene>
<dbReference type="Pfam" id="PF03795">
    <property type="entry name" value="YCII"/>
    <property type="match status" value="1"/>
</dbReference>
<dbReference type="InterPro" id="IPR011008">
    <property type="entry name" value="Dimeric_a/b-barrel"/>
</dbReference>
<dbReference type="InterPro" id="IPR005545">
    <property type="entry name" value="YCII"/>
</dbReference>
<dbReference type="EMBL" id="JAUIQD010000001">
    <property type="protein sequence ID" value="KAK3364634.1"/>
    <property type="molecule type" value="Genomic_DNA"/>
</dbReference>